<organism evidence="2 3">
    <name type="scientific">Carpinus fangiana</name>
    <dbReference type="NCBI Taxonomy" id="176857"/>
    <lineage>
        <taxon>Eukaryota</taxon>
        <taxon>Viridiplantae</taxon>
        <taxon>Streptophyta</taxon>
        <taxon>Embryophyta</taxon>
        <taxon>Tracheophyta</taxon>
        <taxon>Spermatophyta</taxon>
        <taxon>Magnoliopsida</taxon>
        <taxon>eudicotyledons</taxon>
        <taxon>Gunneridae</taxon>
        <taxon>Pentapetalae</taxon>
        <taxon>rosids</taxon>
        <taxon>fabids</taxon>
        <taxon>Fagales</taxon>
        <taxon>Betulaceae</taxon>
        <taxon>Carpinus</taxon>
    </lineage>
</organism>
<name>A0A5N6RGD2_9ROSI</name>
<feature type="compositionally biased region" description="Acidic residues" evidence="1">
    <location>
        <begin position="99"/>
        <end position="108"/>
    </location>
</feature>
<reference evidence="2 3" key="1">
    <citation type="submission" date="2019-06" db="EMBL/GenBank/DDBJ databases">
        <title>A chromosomal-level reference genome of Carpinus fangiana (Coryloideae, Betulaceae).</title>
        <authorList>
            <person name="Yang X."/>
            <person name="Wang Z."/>
            <person name="Zhang L."/>
            <person name="Hao G."/>
            <person name="Liu J."/>
            <person name="Yang Y."/>
        </authorList>
    </citation>
    <scope>NUCLEOTIDE SEQUENCE [LARGE SCALE GENOMIC DNA]</scope>
    <source>
        <strain evidence="2">Cfa_2016G</strain>
        <tissue evidence="2">Leaf</tissue>
    </source>
</reference>
<accession>A0A5N6RGD2</accession>
<dbReference type="PANTHER" id="PTHR35726:SF5">
    <property type="match status" value="1"/>
</dbReference>
<feature type="region of interest" description="Disordered" evidence="1">
    <location>
        <begin position="17"/>
        <end position="39"/>
    </location>
</feature>
<evidence type="ECO:0000256" key="1">
    <source>
        <dbReference type="SAM" id="MobiDB-lite"/>
    </source>
</evidence>
<feature type="compositionally biased region" description="Basic and acidic residues" evidence="1">
    <location>
        <begin position="112"/>
        <end position="126"/>
    </location>
</feature>
<keyword evidence="3" id="KW-1185">Reference proteome</keyword>
<dbReference type="Proteomes" id="UP000327013">
    <property type="component" value="Chromosome 6"/>
</dbReference>
<evidence type="ECO:0000313" key="3">
    <source>
        <dbReference type="Proteomes" id="UP000327013"/>
    </source>
</evidence>
<evidence type="ECO:0000313" key="2">
    <source>
        <dbReference type="EMBL" id="KAE8076890.1"/>
    </source>
</evidence>
<dbReference type="AlphaFoldDB" id="A0A5N6RGD2"/>
<proteinExistence type="predicted"/>
<protein>
    <submittedName>
        <fullName evidence="2">Uncharacterized protein</fullName>
    </submittedName>
</protein>
<feature type="region of interest" description="Disordered" evidence="1">
    <location>
        <begin position="54"/>
        <end position="75"/>
    </location>
</feature>
<dbReference type="PANTHER" id="PTHR35726">
    <property type="entry name" value="GLUTAMIC ACID-RICH PROTEIN-LIKE"/>
    <property type="match status" value="1"/>
</dbReference>
<feature type="region of interest" description="Disordered" evidence="1">
    <location>
        <begin position="95"/>
        <end position="127"/>
    </location>
</feature>
<dbReference type="OrthoDB" id="1146319at2759"/>
<gene>
    <name evidence="2" type="ORF">FH972_015512</name>
</gene>
<dbReference type="EMBL" id="CM017326">
    <property type="protein sequence ID" value="KAE8076890.1"/>
    <property type="molecule type" value="Genomic_DNA"/>
</dbReference>
<sequence>MDVSSCLLFEDIADSETDAAGPDHKIHADDDQDAESCSCDDACDDHHTPGFDEALDCDEKDSGASNGGDAGDDHHQCGRPCASCCLSSDHAALGSLSSEEGEGEEETNMGEINKDDPSKKKEINKDEMEDGLFWETCMAVGYP</sequence>